<gene>
    <name evidence="8" type="ORF">STAS_02118</name>
</gene>
<sequence length="253" mass="27899">MSTGQPSPPLQKPPGYRDPNLPIPRHGPPKPTTLPPSFQQHKSHRRAHCCRTFCCTILILILILTLILFTAGAFFYLFFQPRMPEFRLESADVEKFDVRRSPGGPTLDSRITARVRVKNPNQKLKMSYEKIRVLVNAAKGGAVLGVGSARGFTQERNNVTSLKVDVNAENGILGNADADELEKGFKSKNLSVNVEISGKVGIKGDKWSAGSVGLKVVCEGVRLISRVERQSPKCRIKVLCRLINSTSYSNVCI</sequence>
<dbReference type="Pfam" id="PF03168">
    <property type="entry name" value="LEA_2"/>
    <property type="match status" value="1"/>
</dbReference>
<evidence type="ECO:0000256" key="6">
    <source>
        <dbReference type="SAM" id="Phobius"/>
    </source>
</evidence>
<evidence type="ECO:0000256" key="2">
    <source>
        <dbReference type="ARBA" id="ARBA00022692"/>
    </source>
</evidence>
<dbReference type="GO" id="GO:0005886">
    <property type="term" value="C:plasma membrane"/>
    <property type="evidence" value="ECO:0007669"/>
    <property type="project" value="TreeGrafter"/>
</dbReference>
<comment type="subcellular location">
    <subcellularLocation>
        <location evidence="1">Membrane</location>
        <topology evidence="1">Single-pass membrane protein</topology>
    </subcellularLocation>
</comment>
<evidence type="ECO:0000313" key="9">
    <source>
        <dbReference type="Proteomes" id="UP000325081"/>
    </source>
</evidence>
<dbReference type="SUPFAM" id="SSF117070">
    <property type="entry name" value="LEA14-like"/>
    <property type="match status" value="1"/>
</dbReference>
<evidence type="ECO:0000259" key="7">
    <source>
        <dbReference type="Pfam" id="PF03168"/>
    </source>
</evidence>
<accession>A0A5A7P0Z4</accession>
<feature type="domain" description="Late embryogenesis abundant protein LEA-2 subgroup" evidence="7">
    <location>
        <begin position="115"/>
        <end position="216"/>
    </location>
</feature>
<organism evidence="8 9">
    <name type="scientific">Striga asiatica</name>
    <name type="common">Asiatic witchweed</name>
    <name type="synonym">Buchnera asiatica</name>
    <dbReference type="NCBI Taxonomy" id="4170"/>
    <lineage>
        <taxon>Eukaryota</taxon>
        <taxon>Viridiplantae</taxon>
        <taxon>Streptophyta</taxon>
        <taxon>Embryophyta</taxon>
        <taxon>Tracheophyta</taxon>
        <taxon>Spermatophyta</taxon>
        <taxon>Magnoliopsida</taxon>
        <taxon>eudicotyledons</taxon>
        <taxon>Gunneridae</taxon>
        <taxon>Pentapetalae</taxon>
        <taxon>asterids</taxon>
        <taxon>lamiids</taxon>
        <taxon>Lamiales</taxon>
        <taxon>Orobanchaceae</taxon>
        <taxon>Buchnereae</taxon>
        <taxon>Striga</taxon>
    </lineage>
</organism>
<feature type="transmembrane region" description="Helical" evidence="6">
    <location>
        <begin position="52"/>
        <end position="79"/>
    </location>
</feature>
<dbReference type="PANTHER" id="PTHR31234:SF35">
    <property type="entry name" value="LATE EMBRYOGENESIS ABUNDANT (LEA) HYDROXYPROLINE-RICH GLYCOPROTEIN FAMILY"/>
    <property type="match status" value="1"/>
</dbReference>
<evidence type="ECO:0000256" key="5">
    <source>
        <dbReference type="SAM" id="MobiDB-lite"/>
    </source>
</evidence>
<dbReference type="EMBL" id="BKCP01001113">
    <property type="protein sequence ID" value="GER26473.1"/>
    <property type="molecule type" value="Genomic_DNA"/>
</dbReference>
<dbReference type="AlphaFoldDB" id="A0A5A7P0Z4"/>
<name>A0A5A7P0Z4_STRAF</name>
<dbReference type="InterPro" id="IPR004864">
    <property type="entry name" value="LEA_2"/>
</dbReference>
<keyword evidence="3 6" id="KW-1133">Transmembrane helix</keyword>
<evidence type="ECO:0000256" key="1">
    <source>
        <dbReference type="ARBA" id="ARBA00004167"/>
    </source>
</evidence>
<reference evidence="9" key="1">
    <citation type="journal article" date="2019" name="Curr. Biol.">
        <title>Genome Sequence of Striga asiatica Provides Insight into the Evolution of Plant Parasitism.</title>
        <authorList>
            <person name="Yoshida S."/>
            <person name="Kim S."/>
            <person name="Wafula E.K."/>
            <person name="Tanskanen J."/>
            <person name="Kim Y.M."/>
            <person name="Honaas L."/>
            <person name="Yang Z."/>
            <person name="Spallek T."/>
            <person name="Conn C.E."/>
            <person name="Ichihashi Y."/>
            <person name="Cheong K."/>
            <person name="Cui S."/>
            <person name="Der J.P."/>
            <person name="Gundlach H."/>
            <person name="Jiao Y."/>
            <person name="Hori C."/>
            <person name="Ishida J.K."/>
            <person name="Kasahara H."/>
            <person name="Kiba T."/>
            <person name="Kim M.S."/>
            <person name="Koo N."/>
            <person name="Laohavisit A."/>
            <person name="Lee Y.H."/>
            <person name="Lumba S."/>
            <person name="McCourt P."/>
            <person name="Mortimer J.C."/>
            <person name="Mutuku J.M."/>
            <person name="Nomura T."/>
            <person name="Sasaki-Sekimoto Y."/>
            <person name="Seto Y."/>
            <person name="Wang Y."/>
            <person name="Wakatake T."/>
            <person name="Sakakibara H."/>
            <person name="Demura T."/>
            <person name="Yamaguchi S."/>
            <person name="Yoneyama K."/>
            <person name="Manabe R.I."/>
            <person name="Nelson D.C."/>
            <person name="Schulman A.H."/>
            <person name="Timko M.P."/>
            <person name="dePamphilis C.W."/>
            <person name="Choi D."/>
            <person name="Shirasu K."/>
        </authorList>
    </citation>
    <scope>NUCLEOTIDE SEQUENCE [LARGE SCALE GENOMIC DNA]</scope>
    <source>
        <strain evidence="9">cv. UVA1</strain>
    </source>
</reference>
<dbReference type="OrthoDB" id="777695at2759"/>
<dbReference type="GO" id="GO:0098542">
    <property type="term" value="P:defense response to other organism"/>
    <property type="evidence" value="ECO:0007669"/>
    <property type="project" value="InterPro"/>
</dbReference>
<dbReference type="Proteomes" id="UP000325081">
    <property type="component" value="Unassembled WGS sequence"/>
</dbReference>
<feature type="compositionally biased region" description="Pro residues" evidence="5">
    <location>
        <begin position="1"/>
        <end position="12"/>
    </location>
</feature>
<keyword evidence="4 6" id="KW-0472">Membrane</keyword>
<keyword evidence="2 6" id="KW-0812">Transmembrane</keyword>
<evidence type="ECO:0000256" key="4">
    <source>
        <dbReference type="ARBA" id="ARBA00023136"/>
    </source>
</evidence>
<feature type="compositionally biased region" description="Pro residues" evidence="5">
    <location>
        <begin position="21"/>
        <end position="34"/>
    </location>
</feature>
<dbReference type="PANTHER" id="PTHR31234">
    <property type="entry name" value="LATE EMBRYOGENESIS ABUNDANT (LEA) HYDROXYPROLINE-RICH GLYCOPROTEIN FAMILY"/>
    <property type="match status" value="1"/>
</dbReference>
<comment type="caution">
    <text evidence="8">The sequence shown here is derived from an EMBL/GenBank/DDBJ whole genome shotgun (WGS) entry which is preliminary data.</text>
</comment>
<evidence type="ECO:0000313" key="8">
    <source>
        <dbReference type="EMBL" id="GER26473.1"/>
    </source>
</evidence>
<keyword evidence="9" id="KW-1185">Reference proteome</keyword>
<protein>
    <submittedName>
        <fullName evidence="8">Late embryogenesis abundant protein</fullName>
    </submittedName>
</protein>
<dbReference type="InterPro" id="IPR044839">
    <property type="entry name" value="NDR1-like"/>
</dbReference>
<proteinExistence type="predicted"/>
<evidence type="ECO:0000256" key="3">
    <source>
        <dbReference type="ARBA" id="ARBA00022989"/>
    </source>
</evidence>
<feature type="region of interest" description="Disordered" evidence="5">
    <location>
        <begin position="1"/>
        <end position="39"/>
    </location>
</feature>